<protein>
    <submittedName>
        <fullName evidence="2">Uncharacterized protein</fullName>
    </submittedName>
</protein>
<proteinExistence type="predicted"/>
<feature type="compositionally biased region" description="Basic and acidic residues" evidence="1">
    <location>
        <begin position="21"/>
        <end position="40"/>
    </location>
</feature>
<keyword evidence="3" id="KW-1185">Reference proteome</keyword>
<sequence length="159" mass="17338">MADEQQGQAPGQPKSGAIGKEAAEELSGKIHNDEQRKLDNESDENYDAQFQQHLVGRLTPEITAFNDKAEFADALKLHNESGMLQFFRDNKPAYAILIRNRQLHFLDPGSSTPVSTLQIKGGPEEYVFHGGTGAAAPIDENDAVKGFIRLAAGGKFQAE</sequence>
<feature type="region of interest" description="Disordered" evidence="1">
    <location>
        <begin position="1"/>
        <end position="44"/>
    </location>
</feature>
<accession>A0ABW9KJN5</accession>
<dbReference type="EMBL" id="JBJYXY010000001">
    <property type="protein sequence ID" value="MFN2975763.1"/>
    <property type="molecule type" value="Genomic_DNA"/>
</dbReference>
<evidence type="ECO:0000256" key="1">
    <source>
        <dbReference type="SAM" id="MobiDB-lite"/>
    </source>
</evidence>
<dbReference type="Proteomes" id="UP001634747">
    <property type="component" value="Unassembled WGS sequence"/>
</dbReference>
<comment type="caution">
    <text evidence="2">The sequence shown here is derived from an EMBL/GenBank/DDBJ whole genome shotgun (WGS) entry which is preliminary data.</text>
</comment>
<name>A0ABW9KJN5_9BACT</name>
<organism evidence="2 3">
    <name type="scientific">Terriglobus aquaticus</name>
    <dbReference type="NCBI Taxonomy" id="940139"/>
    <lineage>
        <taxon>Bacteria</taxon>
        <taxon>Pseudomonadati</taxon>
        <taxon>Acidobacteriota</taxon>
        <taxon>Terriglobia</taxon>
        <taxon>Terriglobales</taxon>
        <taxon>Acidobacteriaceae</taxon>
        <taxon>Terriglobus</taxon>
    </lineage>
</organism>
<gene>
    <name evidence="2" type="ORF">ACK2TP_08305</name>
</gene>
<dbReference type="RefSeq" id="WP_263412724.1">
    <property type="nucleotide sequence ID" value="NZ_BAABBH010000001.1"/>
</dbReference>
<reference evidence="2 3" key="1">
    <citation type="submission" date="2024-12" db="EMBL/GenBank/DDBJ databases">
        <authorList>
            <person name="Lee Y."/>
        </authorList>
    </citation>
    <scope>NUCLEOTIDE SEQUENCE [LARGE SCALE GENOMIC DNA]</scope>
    <source>
        <strain evidence="2 3">03SUJ4</strain>
    </source>
</reference>
<evidence type="ECO:0000313" key="3">
    <source>
        <dbReference type="Proteomes" id="UP001634747"/>
    </source>
</evidence>
<evidence type="ECO:0000313" key="2">
    <source>
        <dbReference type="EMBL" id="MFN2975763.1"/>
    </source>
</evidence>